<evidence type="ECO:0000313" key="3">
    <source>
        <dbReference type="Proteomes" id="UP000236725"/>
    </source>
</evidence>
<proteinExistence type="predicted"/>
<dbReference type="InterPro" id="IPR055360">
    <property type="entry name" value="bAvd"/>
</dbReference>
<dbReference type="Pfam" id="PF22296">
    <property type="entry name" value="bAvd"/>
    <property type="match status" value="1"/>
</dbReference>
<evidence type="ECO:0000313" key="2">
    <source>
        <dbReference type="EMBL" id="SEG27362.1"/>
    </source>
</evidence>
<comment type="caution">
    <text evidence="2">The sequence shown here is derived from an EMBL/GenBank/DDBJ whole genome shotgun (WGS) entry which is preliminary data.</text>
</comment>
<dbReference type="CDD" id="cd16376">
    <property type="entry name" value="Avd_like"/>
    <property type="match status" value="1"/>
</dbReference>
<protein>
    <submittedName>
        <fullName evidence="2">23S rRNA-intervening sequence protein</fullName>
    </submittedName>
</protein>
<reference evidence="2 3" key="1">
    <citation type="submission" date="2016-10" db="EMBL/GenBank/DDBJ databases">
        <authorList>
            <person name="Varghese N."/>
            <person name="Submissions S."/>
        </authorList>
    </citation>
    <scope>NUCLEOTIDE SEQUENCE [LARGE SCALE GENOMIC DNA]</scope>
    <source>
        <strain evidence="2 3">DSM 29073</strain>
    </source>
</reference>
<sequence length="117" mass="13589">MIYDNLPVYKATYDLLLMIFRLNRNFQRDYRYTLGENVKNELINLLVCIYNANSNSEKAPILAKAREHVVVIKLQIRLLMDLKQISLKQYAAAAEIIESVSKQLAAWHKSSDKLRSC</sequence>
<name>A0A8G2BZK3_9BACT</name>
<gene>
    <name evidence="2" type="ORF">SAMN05444001_12610</name>
</gene>
<dbReference type="SUPFAM" id="SSF158446">
    <property type="entry name" value="IVS-encoded protein-like"/>
    <property type="match status" value="1"/>
</dbReference>
<feature type="domain" description="bAvd-like" evidence="1">
    <location>
        <begin position="10"/>
        <end position="110"/>
    </location>
</feature>
<dbReference type="Proteomes" id="UP000236725">
    <property type="component" value="Unassembled WGS sequence"/>
</dbReference>
<dbReference type="AlphaFoldDB" id="A0A8G2BZK3"/>
<dbReference type="EMBL" id="FNVS01000026">
    <property type="protein sequence ID" value="SEG27362.1"/>
    <property type="molecule type" value="Genomic_DNA"/>
</dbReference>
<organism evidence="2 3">
    <name type="scientific">Parabacteroides chinchillae</name>
    <dbReference type="NCBI Taxonomy" id="871327"/>
    <lineage>
        <taxon>Bacteria</taxon>
        <taxon>Pseudomonadati</taxon>
        <taxon>Bacteroidota</taxon>
        <taxon>Bacteroidia</taxon>
        <taxon>Bacteroidales</taxon>
        <taxon>Tannerellaceae</taxon>
        <taxon>Parabacteroides</taxon>
    </lineage>
</organism>
<dbReference type="InterPro" id="IPR036583">
    <property type="entry name" value="23S_rRNA_IVS_sf"/>
</dbReference>
<accession>A0A8G2BZK3</accession>
<evidence type="ECO:0000259" key="1">
    <source>
        <dbReference type="Pfam" id="PF22296"/>
    </source>
</evidence>
<dbReference type="RefSeq" id="WP_099463135.1">
    <property type="nucleotide sequence ID" value="NZ_FNVS01000026.1"/>
</dbReference>
<keyword evidence="3" id="KW-1185">Reference proteome</keyword>
<dbReference type="Gene3D" id="1.20.1440.60">
    <property type="entry name" value="23S rRNA-intervening sequence"/>
    <property type="match status" value="1"/>
</dbReference>